<accession>A0AAN6YHN7</accession>
<proteinExistence type="predicted"/>
<dbReference type="AlphaFoldDB" id="A0AAN6YHN7"/>
<reference evidence="3" key="1">
    <citation type="journal article" date="2023" name="Mol. Phylogenet. Evol.">
        <title>Genome-scale phylogeny and comparative genomics of the fungal order Sordariales.</title>
        <authorList>
            <person name="Hensen N."/>
            <person name="Bonometti L."/>
            <person name="Westerberg I."/>
            <person name="Brannstrom I.O."/>
            <person name="Guillou S."/>
            <person name="Cros-Aarteil S."/>
            <person name="Calhoun S."/>
            <person name="Haridas S."/>
            <person name="Kuo A."/>
            <person name="Mondo S."/>
            <person name="Pangilinan J."/>
            <person name="Riley R."/>
            <person name="LaButti K."/>
            <person name="Andreopoulos B."/>
            <person name="Lipzen A."/>
            <person name="Chen C."/>
            <person name="Yan M."/>
            <person name="Daum C."/>
            <person name="Ng V."/>
            <person name="Clum A."/>
            <person name="Steindorff A."/>
            <person name="Ohm R.A."/>
            <person name="Martin F."/>
            <person name="Silar P."/>
            <person name="Natvig D.O."/>
            <person name="Lalanne C."/>
            <person name="Gautier V."/>
            <person name="Ament-Velasquez S.L."/>
            <person name="Kruys A."/>
            <person name="Hutchinson M.I."/>
            <person name="Powell A.J."/>
            <person name="Barry K."/>
            <person name="Miller A.N."/>
            <person name="Grigoriev I.V."/>
            <person name="Debuchy R."/>
            <person name="Gladieux P."/>
            <person name="Hiltunen Thoren M."/>
            <person name="Johannesson H."/>
        </authorList>
    </citation>
    <scope>NUCLEOTIDE SEQUENCE</scope>
    <source>
        <strain evidence="3">PSN293</strain>
    </source>
</reference>
<dbReference type="PANTHER" id="PTHR35186:SF4">
    <property type="entry name" value="PRION-INHIBITION AND PROPAGATION HELO DOMAIN-CONTAINING PROTEIN"/>
    <property type="match status" value="1"/>
</dbReference>
<feature type="compositionally biased region" description="Polar residues" evidence="1">
    <location>
        <begin position="88"/>
        <end position="121"/>
    </location>
</feature>
<name>A0AAN6YHN7_9PEZI</name>
<evidence type="ECO:0000313" key="3">
    <source>
        <dbReference type="EMBL" id="KAK4219484.1"/>
    </source>
</evidence>
<reference evidence="3" key="2">
    <citation type="submission" date="2023-05" db="EMBL/GenBank/DDBJ databases">
        <authorList>
            <consortium name="Lawrence Berkeley National Laboratory"/>
            <person name="Steindorff A."/>
            <person name="Hensen N."/>
            <person name="Bonometti L."/>
            <person name="Westerberg I."/>
            <person name="Brannstrom I.O."/>
            <person name="Guillou S."/>
            <person name="Cros-Aarteil S."/>
            <person name="Calhoun S."/>
            <person name="Haridas S."/>
            <person name="Kuo A."/>
            <person name="Mondo S."/>
            <person name="Pangilinan J."/>
            <person name="Riley R."/>
            <person name="Labutti K."/>
            <person name="Andreopoulos B."/>
            <person name="Lipzen A."/>
            <person name="Chen C."/>
            <person name="Yanf M."/>
            <person name="Daum C."/>
            <person name="Ng V."/>
            <person name="Clum A."/>
            <person name="Ohm R."/>
            <person name="Martin F."/>
            <person name="Silar P."/>
            <person name="Natvig D."/>
            <person name="Lalanne C."/>
            <person name="Gautier V."/>
            <person name="Ament-Velasquez S.L."/>
            <person name="Kruys A."/>
            <person name="Hutchinson M.I."/>
            <person name="Powell A.J."/>
            <person name="Barry K."/>
            <person name="Miller A.N."/>
            <person name="Grigoriev I.V."/>
            <person name="Debuchy R."/>
            <person name="Gladieux P."/>
            <person name="Thoren M.H."/>
            <person name="Johannesson H."/>
        </authorList>
    </citation>
    <scope>NUCLEOTIDE SEQUENCE</scope>
    <source>
        <strain evidence="3">PSN293</strain>
    </source>
</reference>
<gene>
    <name evidence="3" type="ORF">QBC37DRAFT_136580</name>
</gene>
<feature type="region of interest" description="Disordered" evidence="1">
    <location>
        <begin position="88"/>
        <end position="122"/>
    </location>
</feature>
<evidence type="ECO:0000256" key="1">
    <source>
        <dbReference type="SAM" id="MobiDB-lite"/>
    </source>
</evidence>
<dbReference type="InterPro" id="IPR056002">
    <property type="entry name" value="DUF7580"/>
</dbReference>
<sequence length="227" mass="25250">MTKTLPSVGASRVVFHLDPADQTALHDYKIEDLETYIRMTPRRDARIRLGLSIVLNMLNLGKTPLIPSLWRKDDVFIYRHSTDGSISQPYLKSPELPQSASPHLSNNTRISNQTTPPVSDTKQARQRLFTLGVLLLELLFSNTLVDKLSQPDYTNTVLLCTALTWQRRVEEEFGDGIAEAIRKCIVCAFEPAADLGSAAFILAVWSNVVQPLEEFLRAWGGVGTAVG</sequence>
<organism evidence="3 4">
    <name type="scientific">Rhypophila decipiens</name>
    <dbReference type="NCBI Taxonomy" id="261697"/>
    <lineage>
        <taxon>Eukaryota</taxon>
        <taxon>Fungi</taxon>
        <taxon>Dikarya</taxon>
        <taxon>Ascomycota</taxon>
        <taxon>Pezizomycotina</taxon>
        <taxon>Sordariomycetes</taxon>
        <taxon>Sordariomycetidae</taxon>
        <taxon>Sordariales</taxon>
        <taxon>Naviculisporaceae</taxon>
        <taxon>Rhypophila</taxon>
    </lineage>
</organism>
<dbReference type="Pfam" id="PF24476">
    <property type="entry name" value="DUF7580"/>
    <property type="match status" value="1"/>
</dbReference>
<dbReference type="EMBL" id="MU858048">
    <property type="protein sequence ID" value="KAK4219484.1"/>
    <property type="molecule type" value="Genomic_DNA"/>
</dbReference>
<evidence type="ECO:0000259" key="2">
    <source>
        <dbReference type="Pfam" id="PF24476"/>
    </source>
</evidence>
<comment type="caution">
    <text evidence="3">The sequence shown here is derived from an EMBL/GenBank/DDBJ whole genome shotgun (WGS) entry which is preliminary data.</text>
</comment>
<dbReference type="Proteomes" id="UP001301769">
    <property type="component" value="Unassembled WGS sequence"/>
</dbReference>
<evidence type="ECO:0000313" key="4">
    <source>
        <dbReference type="Proteomes" id="UP001301769"/>
    </source>
</evidence>
<feature type="domain" description="DUF7580" evidence="2">
    <location>
        <begin position="32"/>
        <end position="215"/>
    </location>
</feature>
<protein>
    <recommendedName>
        <fullName evidence="2">DUF7580 domain-containing protein</fullName>
    </recommendedName>
</protein>
<keyword evidence="4" id="KW-1185">Reference proteome</keyword>
<dbReference type="PANTHER" id="PTHR35186">
    <property type="entry name" value="ANK_REP_REGION DOMAIN-CONTAINING PROTEIN"/>
    <property type="match status" value="1"/>
</dbReference>